<dbReference type="GO" id="GO:0004252">
    <property type="term" value="F:serine-type endopeptidase activity"/>
    <property type="evidence" value="ECO:0007669"/>
    <property type="project" value="UniProtKB-UniRule"/>
</dbReference>
<dbReference type="InterPro" id="IPR014721">
    <property type="entry name" value="Ribsml_uS5_D2-typ_fold_subgr"/>
</dbReference>
<dbReference type="Gene3D" id="1.10.8.60">
    <property type="match status" value="1"/>
</dbReference>
<dbReference type="NCBIfam" id="TIGR00763">
    <property type="entry name" value="lon"/>
    <property type="match status" value="1"/>
</dbReference>
<evidence type="ECO:0000256" key="5">
    <source>
        <dbReference type="ARBA" id="ARBA00022801"/>
    </source>
</evidence>
<evidence type="ECO:0000256" key="8">
    <source>
        <dbReference type="ARBA" id="ARBA00023016"/>
    </source>
</evidence>
<dbReference type="NCBIfam" id="NF008053">
    <property type="entry name" value="PRK10787.1"/>
    <property type="match status" value="1"/>
</dbReference>
<dbReference type="InterPro" id="IPR054594">
    <property type="entry name" value="Lon_lid"/>
</dbReference>
<dbReference type="Gene3D" id="3.40.50.300">
    <property type="entry name" value="P-loop containing nucleotide triphosphate hydrolases"/>
    <property type="match status" value="1"/>
</dbReference>
<dbReference type="EC" id="3.4.21.53" evidence="10 11"/>
<dbReference type="Gene3D" id="3.30.230.10">
    <property type="match status" value="1"/>
</dbReference>
<dbReference type="SUPFAM" id="SSF54211">
    <property type="entry name" value="Ribosomal protein S5 domain 2-like"/>
    <property type="match status" value="1"/>
</dbReference>
<dbReference type="InterPro" id="IPR003111">
    <property type="entry name" value="Lon_prtase_N"/>
</dbReference>
<dbReference type="SUPFAM" id="SSF52540">
    <property type="entry name" value="P-loop containing nucleoside triphosphate hydrolases"/>
    <property type="match status" value="1"/>
</dbReference>
<feature type="active site" evidence="10 12">
    <location>
        <position position="722"/>
    </location>
</feature>
<dbReference type="CDD" id="cd19500">
    <property type="entry name" value="RecA-like_Lon"/>
    <property type="match status" value="1"/>
</dbReference>
<dbReference type="InterPro" id="IPR027065">
    <property type="entry name" value="Lon_Prtase"/>
</dbReference>
<comment type="similarity">
    <text evidence="10 11 14">Belongs to the peptidase S16 family.</text>
</comment>
<dbReference type="AlphaFoldDB" id="A0A838Y0S9"/>
<evidence type="ECO:0000256" key="6">
    <source>
        <dbReference type="ARBA" id="ARBA00022825"/>
    </source>
</evidence>
<comment type="function">
    <text evidence="10">ATP-dependent serine protease that mediates the selective degradation of mutant and abnormal proteins as well as certain short-lived regulatory proteins. Required for cellular homeostasis and for survival from DNA damage and developmental changes induced by stress. Degrades polypeptides processively to yield small peptide fragments that are 5 to 10 amino acids long. Binds to DNA in a double-stranded, site-specific manner.</text>
</comment>
<dbReference type="InterPro" id="IPR027543">
    <property type="entry name" value="Lon_bac"/>
</dbReference>
<dbReference type="Pfam" id="PF05362">
    <property type="entry name" value="Lon_C"/>
    <property type="match status" value="1"/>
</dbReference>
<dbReference type="InterPro" id="IPR004815">
    <property type="entry name" value="Lon_bac/euk-typ"/>
</dbReference>
<evidence type="ECO:0000256" key="2">
    <source>
        <dbReference type="ARBA" id="ARBA00022490"/>
    </source>
</evidence>
<dbReference type="PANTHER" id="PTHR10046">
    <property type="entry name" value="ATP DEPENDENT LON PROTEASE FAMILY MEMBER"/>
    <property type="match status" value="1"/>
</dbReference>
<proteinExistence type="evidence at transcript level"/>
<dbReference type="SUPFAM" id="SSF88697">
    <property type="entry name" value="PUA domain-like"/>
    <property type="match status" value="1"/>
</dbReference>
<evidence type="ECO:0000256" key="9">
    <source>
        <dbReference type="ARBA" id="ARBA00050665"/>
    </source>
</evidence>
<dbReference type="Gene3D" id="1.20.58.1480">
    <property type="match status" value="1"/>
</dbReference>
<dbReference type="FunFam" id="3.40.50.300:FF:000021">
    <property type="entry name" value="Lon protease homolog"/>
    <property type="match status" value="1"/>
</dbReference>
<comment type="subcellular location">
    <subcellularLocation>
        <location evidence="1 10 11">Cytoplasm</location>
    </subcellularLocation>
</comment>
<dbReference type="PIRSF" id="PIRSF001174">
    <property type="entry name" value="Lon_proteas"/>
    <property type="match status" value="1"/>
</dbReference>
<dbReference type="InterPro" id="IPR015947">
    <property type="entry name" value="PUA-like_sf"/>
</dbReference>
<dbReference type="Gene3D" id="1.20.5.5270">
    <property type="match status" value="1"/>
</dbReference>
<comment type="catalytic activity">
    <reaction evidence="9 10 11 14">
        <text>Hydrolysis of proteins in presence of ATP.</text>
        <dbReference type="EC" id="3.4.21.53"/>
    </reaction>
</comment>
<keyword evidence="6 10" id="KW-0720">Serine protease</keyword>
<dbReference type="Pfam" id="PF00004">
    <property type="entry name" value="AAA"/>
    <property type="match status" value="1"/>
</dbReference>
<dbReference type="GO" id="GO:0034605">
    <property type="term" value="P:cellular response to heat"/>
    <property type="evidence" value="ECO:0007669"/>
    <property type="project" value="UniProtKB-UniRule"/>
</dbReference>
<comment type="subunit">
    <text evidence="10 11">Homohexamer. Organized in a ring with a central cavity.</text>
</comment>
<dbReference type="Proteomes" id="UP000551848">
    <property type="component" value="Unassembled WGS sequence"/>
</dbReference>
<dbReference type="GO" id="GO:0004176">
    <property type="term" value="F:ATP-dependent peptidase activity"/>
    <property type="evidence" value="ECO:0007669"/>
    <property type="project" value="UniProtKB-UniRule"/>
</dbReference>
<feature type="domain" description="Lon proteolytic" evidence="16">
    <location>
        <begin position="592"/>
        <end position="773"/>
    </location>
</feature>
<dbReference type="Pfam" id="PF02190">
    <property type="entry name" value="LON_substr_bdg"/>
    <property type="match status" value="1"/>
</dbReference>
<protein>
    <recommendedName>
        <fullName evidence="10 11">Lon protease</fullName>
        <ecNumber evidence="10 11">3.4.21.53</ecNumber>
    </recommendedName>
    <alternativeName>
        <fullName evidence="10">ATP-dependent protease La</fullName>
    </alternativeName>
</protein>
<keyword evidence="5 10" id="KW-0378">Hydrolase</keyword>
<gene>
    <name evidence="10 18" type="primary">lon</name>
    <name evidence="18" type="ORF">H2072_01975</name>
</gene>
<evidence type="ECO:0000256" key="12">
    <source>
        <dbReference type="PIRSR" id="PIRSR001174-1"/>
    </source>
</evidence>
<evidence type="ECO:0000313" key="19">
    <source>
        <dbReference type="Proteomes" id="UP000551848"/>
    </source>
</evidence>
<dbReference type="GO" id="GO:0016887">
    <property type="term" value="F:ATP hydrolysis activity"/>
    <property type="evidence" value="ECO:0007669"/>
    <property type="project" value="UniProtKB-UniRule"/>
</dbReference>
<accession>A0A838Y0S9</accession>
<keyword evidence="7 10" id="KW-0067">ATP-binding</keyword>
<evidence type="ECO:0000256" key="10">
    <source>
        <dbReference type="HAMAP-Rule" id="MF_01973"/>
    </source>
</evidence>
<keyword evidence="3 10" id="KW-0645">Protease</keyword>
<feature type="active site" evidence="10 12">
    <location>
        <position position="679"/>
    </location>
</feature>
<dbReference type="FunFam" id="1.20.5.5270:FF:000002">
    <property type="entry name" value="Lon protease homolog"/>
    <property type="match status" value="1"/>
</dbReference>
<dbReference type="PROSITE" id="PS51787">
    <property type="entry name" value="LON_N"/>
    <property type="match status" value="1"/>
</dbReference>
<evidence type="ECO:0000256" key="15">
    <source>
        <dbReference type="SAM" id="MobiDB-lite"/>
    </source>
</evidence>
<name>A0A838Y0S9_9GAMM</name>
<dbReference type="InterPro" id="IPR020568">
    <property type="entry name" value="Ribosomal_Su5_D2-typ_SF"/>
</dbReference>
<sequence length="803" mass="88931">MANIKYDLPLIPLRDVVVFPGVVTTLFVGRNKSINALNAAMAGEKKIILAAQKDGSLDSPLFDDLYKVATIANILQMIKLPDGTVKVLVEGSHRAQMESLESDTKYSKVRASLITESSIDAKDGKNLALFIKAKFHDYIKITKKIAPEVLASIDAIDDLSRIIDSIAGQLPIEIKQKQEILEATDFQLRAEILISFIESQLDVMDVDKRIRNRVKGQMEKSQREYYLNEQIKAAQKELGDISEEGDEISQLEEDIAKAGMSKEAFKKANTEFSKFKQMSPMSAEASVVRSYLDWLTTIPWKKKSKVKSNLKSATEILNEDHFGLDEVKERILEYLAVQQRVKKLKAPVLCLVGPPGVGKTSLGKSIARATNRKFTRMSLGGVRDEAEIRGHRRTYIGSMPGKIIQKLSKVEVKNPLFLLDEIDKMGMDSRGDPASALLEVLDPEQNNTFSDHYLEVDFDLSEIMFVCTANSLNIPGPLLDRMEIIRLPGYIEDEKLNIAKQYLIPKQLERNGLDNSEVKLSDKSILDIVRYYTREAGVRGLERQIAKIFRKSVKERVLSNSKKSKSSINITPKNLEKYCGVAKFKYGEADVEDIVGKVAGLAWTEVGGELLTIESSYVPGKGQVIKTGSLGDVMQESIQAALTVVRSRSKNLGIPSNFYEKYDVHIHVPDGATPKDGPSAGVGMCTALISVFTGIPVRSDTAMTGEITLHGQVTKIGGLKEKLLAAKRAGIKRVIIPQDNAADLREIPSQITHALEILPVRWVDEAISLALTSEPKPSKKRTSAKNIGKPKTTSSRSSTRKPH</sequence>
<evidence type="ECO:0000256" key="4">
    <source>
        <dbReference type="ARBA" id="ARBA00022741"/>
    </source>
</evidence>
<evidence type="ECO:0000256" key="3">
    <source>
        <dbReference type="ARBA" id="ARBA00022670"/>
    </source>
</evidence>
<dbReference type="GO" id="GO:0005737">
    <property type="term" value="C:cytoplasm"/>
    <property type="evidence" value="ECO:0007669"/>
    <property type="project" value="UniProtKB-SubCell"/>
</dbReference>
<evidence type="ECO:0000256" key="13">
    <source>
        <dbReference type="PIRSR" id="PIRSR001174-2"/>
    </source>
</evidence>
<reference evidence="18 19" key="1">
    <citation type="submission" date="2020-06" db="EMBL/GenBank/DDBJ databases">
        <title>Dysbiosis in marine aquaculture revealed through microbiome analysis: reverse ecology for environmental sustainability.</title>
        <authorList>
            <person name="Haro-Moreno J.M."/>
            <person name="Coutinho F.H."/>
            <person name="Zaragoza-Solas A."/>
            <person name="Picazo A."/>
            <person name="Almagro-Moreno S."/>
            <person name="Lopez-Perez M."/>
        </authorList>
    </citation>
    <scope>NUCLEOTIDE SEQUENCE [LARGE SCALE GENOMIC DNA]</scope>
    <source>
        <strain evidence="18">MCMED-G41</strain>
    </source>
</reference>
<dbReference type="PROSITE" id="PS51786">
    <property type="entry name" value="LON_PROTEOLYTIC"/>
    <property type="match status" value="1"/>
</dbReference>
<organism evidence="18 19">
    <name type="scientific">SAR86 cluster bacterium</name>
    <dbReference type="NCBI Taxonomy" id="2030880"/>
    <lineage>
        <taxon>Bacteria</taxon>
        <taxon>Pseudomonadati</taxon>
        <taxon>Pseudomonadota</taxon>
        <taxon>Gammaproteobacteria</taxon>
        <taxon>SAR86 cluster</taxon>
    </lineage>
</organism>
<dbReference type="GO" id="GO:0006515">
    <property type="term" value="P:protein quality control for misfolded or incompletely synthesized proteins"/>
    <property type="evidence" value="ECO:0007669"/>
    <property type="project" value="UniProtKB-UniRule"/>
</dbReference>
<dbReference type="InterPro" id="IPR008269">
    <property type="entry name" value="Lon_proteolytic"/>
</dbReference>
<evidence type="ECO:0000313" key="18">
    <source>
        <dbReference type="EMBL" id="MBA4692497.1"/>
    </source>
</evidence>
<dbReference type="EMBL" id="JACETL010000015">
    <property type="protein sequence ID" value="MBA4692497.1"/>
    <property type="molecule type" value="Genomic_DNA"/>
</dbReference>
<dbReference type="FunFam" id="3.30.230.10:FF:000010">
    <property type="entry name" value="Lon protease"/>
    <property type="match status" value="1"/>
</dbReference>
<dbReference type="InterPro" id="IPR027417">
    <property type="entry name" value="P-loop_NTPase"/>
</dbReference>
<keyword evidence="8 10" id="KW-0346">Stress response</keyword>
<dbReference type="GO" id="GO:0005524">
    <property type="term" value="F:ATP binding"/>
    <property type="evidence" value="ECO:0007669"/>
    <property type="project" value="UniProtKB-UniRule"/>
</dbReference>
<dbReference type="Gene3D" id="2.30.130.40">
    <property type="entry name" value="LON domain-like"/>
    <property type="match status" value="1"/>
</dbReference>
<evidence type="ECO:0000256" key="7">
    <source>
        <dbReference type="ARBA" id="ARBA00022840"/>
    </source>
</evidence>
<dbReference type="PRINTS" id="PR00830">
    <property type="entry name" value="ENDOLAPTASE"/>
</dbReference>
<dbReference type="GO" id="GO:0043565">
    <property type="term" value="F:sequence-specific DNA binding"/>
    <property type="evidence" value="ECO:0007669"/>
    <property type="project" value="UniProtKB-UniRule"/>
</dbReference>
<evidence type="ECO:0000256" key="14">
    <source>
        <dbReference type="PROSITE-ProRule" id="PRU01122"/>
    </source>
</evidence>
<dbReference type="InterPro" id="IPR003959">
    <property type="entry name" value="ATPase_AAA_core"/>
</dbReference>
<evidence type="ECO:0000256" key="11">
    <source>
        <dbReference type="PIRNR" id="PIRNR001174"/>
    </source>
</evidence>
<feature type="binding site" evidence="10 13">
    <location>
        <begin position="353"/>
        <end position="360"/>
    </location>
    <ligand>
        <name>ATP</name>
        <dbReference type="ChEBI" id="CHEBI:30616"/>
    </ligand>
</feature>
<dbReference type="HAMAP" id="MF_01973">
    <property type="entry name" value="lon_bact"/>
    <property type="match status" value="1"/>
</dbReference>
<feature type="domain" description="Lon N-terminal" evidence="17">
    <location>
        <begin position="8"/>
        <end position="201"/>
    </location>
</feature>
<keyword evidence="2 10" id="KW-0963">Cytoplasm</keyword>
<dbReference type="Pfam" id="PF22667">
    <property type="entry name" value="Lon_lid"/>
    <property type="match status" value="1"/>
</dbReference>
<dbReference type="InterPro" id="IPR046336">
    <property type="entry name" value="Lon_prtase_N_sf"/>
</dbReference>
<dbReference type="SMART" id="SM00464">
    <property type="entry name" value="LON"/>
    <property type="match status" value="1"/>
</dbReference>
<keyword evidence="4 10" id="KW-0547">Nucleotide-binding</keyword>
<dbReference type="SMART" id="SM00382">
    <property type="entry name" value="AAA"/>
    <property type="match status" value="1"/>
</dbReference>
<feature type="region of interest" description="Disordered" evidence="15">
    <location>
        <begin position="773"/>
        <end position="803"/>
    </location>
</feature>
<evidence type="ECO:0000259" key="17">
    <source>
        <dbReference type="PROSITE" id="PS51787"/>
    </source>
</evidence>
<evidence type="ECO:0000256" key="1">
    <source>
        <dbReference type="ARBA" id="ARBA00004496"/>
    </source>
</evidence>
<comment type="induction">
    <text evidence="10">By heat shock.</text>
</comment>
<comment type="caution">
    <text evidence="18">The sequence shown here is derived from an EMBL/GenBank/DDBJ whole genome shotgun (WGS) entry which is preliminary data.</text>
</comment>
<evidence type="ECO:0000259" key="16">
    <source>
        <dbReference type="PROSITE" id="PS51786"/>
    </source>
</evidence>
<dbReference type="InterPro" id="IPR003593">
    <property type="entry name" value="AAA+_ATPase"/>
</dbReference>